<feature type="transmembrane region" description="Helical" evidence="18">
    <location>
        <begin position="35"/>
        <end position="58"/>
    </location>
</feature>
<evidence type="ECO:0000256" key="1">
    <source>
        <dbReference type="ARBA" id="ARBA00004337"/>
    </source>
</evidence>
<keyword evidence="10" id="KW-1015">Disulfide bond</keyword>
<dbReference type="SUPFAM" id="SSF81321">
    <property type="entry name" value="Family A G protein-coupled receptor-like"/>
    <property type="match status" value="1"/>
</dbReference>
<dbReference type="PANTHER" id="PTHR24248">
    <property type="entry name" value="ADRENERGIC RECEPTOR-RELATED G-PROTEIN COUPLED RECEPTOR"/>
    <property type="match status" value="1"/>
</dbReference>
<feature type="transmembrane region" description="Helical" evidence="18">
    <location>
        <begin position="149"/>
        <end position="173"/>
    </location>
</feature>
<name>A0A401Q7P4_SCYTO</name>
<dbReference type="PROSITE" id="PS50262">
    <property type="entry name" value="G_PROTEIN_RECEP_F1_2"/>
    <property type="match status" value="1"/>
</dbReference>
<dbReference type="Gene3D" id="1.20.1070.10">
    <property type="entry name" value="Rhodopsin 7-helix transmembrane proteins"/>
    <property type="match status" value="1"/>
</dbReference>
<feature type="transmembrane region" description="Helical" evidence="18">
    <location>
        <begin position="259"/>
        <end position="278"/>
    </location>
</feature>
<reference evidence="20 21" key="1">
    <citation type="journal article" date="2018" name="Nat. Ecol. Evol.">
        <title>Shark genomes provide insights into elasmobranch evolution and the origin of vertebrates.</title>
        <authorList>
            <person name="Hara Y"/>
            <person name="Yamaguchi K"/>
            <person name="Onimaru K"/>
            <person name="Kadota M"/>
            <person name="Koyanagi M"/>
            <person name="Keeley SD"/>
            <person name="Tatsumi K"/>
            <person name="Tanaka K"/>
            <person name="Motone F"/>
            <person name="Kageyama Y"/>
            <person name="Nozu R"/>
            <person name="Adachi N"/>
            <person name="Nishimura O"/>
            <person name="Nakagawa R"/>
            <person name="Tanegashima C"/>
            <person name="Kiyatake I"/>
            <person name="Matsumoto R"/>
            <person name="Murakumo K"/>
            <person name="Nishida K"/>
            <person name="Terakita A"/>
            <person name="Kuratani S"/>
            <person name="Sato K"/>
            <person name="Hyodo S Kuraku.S."/>
        </authorList>
    </citation>
    <scope>NUCLEOTIDE SEQUENCE [LARGE SCALE GENOMIC DNA]</scope>
</reference>
<keyword evidence="8 17" id="KW-0297">G-protein coupled receptor</keyword>
<dbReference type="GO" id="GO:0045202">
    <property type="term" value="C:synapse"/>
    <property type="evidence" value="ECO:0007669"/>
    <property type="project" value="GOC"/>
</dbReference>
<keyword evidence="13 17" id="KW-0807">Transducer</keyword>
<evidence type="ECO:0000256" key="12">
    <source>
        <dbReference type="ARBA" id="ARBA00023180"/>
    </source>
</evidence>
<dbReference type="EMBL" id="BFAA01018882">
    <property type="protein sequence ID" value="GCB81415.1"/>
    <property type="molecule type" value="Genomic_DNA"/>
</dbReference>
<dbReference type="OMA" id="WMPFFTV"/>
<dbReference type="AlphaFoldDB" id="A0A401Q7P4"/>
<comment type="subunit">
    <text evidence="16">Interacts (via C-terminus 330-346 AA) with GRK5; this interaction is promoted by 5-HT (serotonin).</text>
</comment>
<dbReference type="GO" id="GO:0005886">
    <property type="term" value="C:plasma membrane"/>
    <property type="evidence" value="ECO:0007669"/>
    <property type="project" value="UniProtKB-SubCell"/>
</dbReference>
<evidence type="ECO:0000256" key="3">
    <source>
        <dbReference type="ARBA" id="ARBA00015305"/>
    </source>
</evidence>
<evidence type="ECO:0000256" key="6">
    <source>
        <dbReference type="ARBA" id="ARBA00022753"/>
    </source>
</evidence>
<evidence type="ECO:0000256" key="18">
    <source>
        <dbReference type="SAM" id="Phobius"/>
    </source>
</evidence>
<evidence type="ECO:0000256" key="15">
    <source>
        <dbReference type="ARBA" id="ARBA00046191"/>
    </source>
</evidence>
<keyword evidence="4" id="KW-1003">Cell membrane</keyword>
<evidence type="ECO:0000256" key="14">
    <source>
        <dbReference type="ARBA" id="ARBA00031928"/>
    </source>
</evidence>
<evidence type="ECO:0000256" key="16">
    <source>
        <dbReference type="ARBA" id="ARBA00046802"/>
    </source>
</evidence>
<dbReference type="GO" id="GO:0071880">
    <property type="term" value="P:adenylate cyclase-activating adrenergic receptor signaling pathway"/>
    <property type="evidence" value="ECO:0007669"/>
    <property type="project" value="TreeGrafter"/>
</dbReference>
<keyword evidence="7 18" id="KW-1133">Transmembrane helix</keyword>
<evidence type="ECO:0000256" key="17">
    <source>
        <dbReference type="RuleBase" id="RU000688"/>
    </source>
</evidence>
<keyword evidence="5 17" id="KW-0812">Transmembrane</keyword>
<dbReference type="OrthoDB" id="5959645at2759"/>
<dbReference type="FunFam" id="1.20.1070.10:FF:000030">
    <property type="entry name" value="trace amine-associated receptor 1"/>
    <property type="match status" value="1"/>
</dbReference>
<evidence type="ECO:0000256" key="10">
    <source>
        <dbReference type="ARBA" id="ARBA00023157"/>
    </source>
</evidence>
<comment type="caution">
    <text evidence="20">The sequence shown here is derived from an EMBL/GenBank/DDBJ whole genome shotgun (WGS) entry which is preliminary data.</text>
</comment>
<organism evidence="20 21">
    <name type="scientific">Scyliorhinus torazame</name>
    <name type="common">Cloudy catshark</name>
    <name type="synonym">Catulus torazame</name>
    <dbReference type="NCBI Taxonomy" id="75743"/>
    <lineage>
        <taxon>Eukaryota</taxon>
        <taxon>Metazoa</taxon>
        <taxon>Chordata</taxon>
        <taxon>Craniata</taxon>
        <taxon>Vertebrata</taxon>
        <taxon>Chondrichthyes</taxon>
        <taxon>Elasmobranchii</taxon>
        <taxon>Galeomorphii</taxon>
        <taxon>Galeoidea</taxon>
        <taxon>Carcharhiniformes</taxon>
        <taxon>Scyliorhinidae</taxon>
        <taxon>Scyliorhinus</taxon>
    </lineage>
</organism>
<keyword evidence="12" id="KW-0325">Glycoprotein</keyword>
<comment type="subcellular location">
    <subcellularLocation>
        <location evidence="2">Cell membrane</location>
        <topology evidence="2">Multi-pass membrane protein</topology>
    </subcellularLocation>
    <subcellularLocation>
        <location evidence="1">Endosome membrane</location>
        <topology evidence="1">Multi-pass membrane protein</topology>
    </subcellularLocation>
</comment>
<dbReference type="GO" id="GO:0010008">
    <property type="term" value="C:endosome membrane"/>
    <property type="evidence" value="ECO:0007669"/>
    <property type="project" value="UniProtKB-SubCell"/>
</dbReference>
<dbReference type="PRINTS" id="PR00237">
    <property type="entry name" value="GPCRRHODOPSN"/>
</dbReference>
<feature type="transmembrane region" description="Helical" evidence="18">
    <location>
        <begin position="111"/>
        <end position="128"/>
    </location>
</feature>
<dbReference type="InterPro" id="IPR001520">
    <property type="entry name" value="5HT4_rcpt"/>
</dbReference>
<comment type="similarity">
    <text evidence="17">Belongs to the G-protein coupled receptor 1 family.</text>
</comment>
<evidence type="ECO:0000256" key="2">
    <source>
        <dbReference type="ARBA" id="ARBA00004651"/>
    </source>
</evidence>
<evidence type="ECO:0000259" key="19">
    <source>
        <dbReference type="PROSITE" id="PS50262"/>
    </source>
</evidence>
<dbReference type="CDD" id="cd15055">
    <property type="entry name" value="7tmA_TAARs"/>
    <property type="match status" value="1"/>
</dbReference>
<dbReference type="PROSITE" id="PS00237">
    <property type="entry name" value="G_PROTEIN_RECEP_F1_1"/>
    <property type="match status" value="1"/>
</dbReference>
<evidence type="ECO:0000256" key="7">
    <source>
        <dbReference type="ARBA" id="ARBA00022989"/>
    </source>
</evidence>
<dbReference type="Proteomes" id="UP000288216">
    <property type="component" value="Unassembled WGS sequence"/>
</dbReference>
<evidence type="ECO:0000256" key="9">
    <source>
        <dbReference type="ARBA" id="ARBA00023136"/>
    </source>
</evidence>
<feature type="domain" description="G-protein coupled receptors family 1 profile" evidence="19">
    <location>
        <begin position="49"/>
        <end position="314"/>
    </location>
</feature>
<evidence type="ECO:0000256" key="4">
    <source>
        <dbReference type="ARBA" id="ARBA00022475"/>
    </source>
</evidence>
<keyword evidence="11 17" id="KW-0675">Receptor</keyword>
<evidence type="ECO:0000256" key="8">
    <source>
        <dbReference type="ARBA" id="ARBA00023040"/>
    </source>
</evidence>
<dbReference type="Pfam" id="PF00001">
    <property type="entry name" value="7tm_1"/>
    <property type="match status" value="1"/>
</dbReference>
<evidence type="ECO:0000256" key="5">
    <source>
        <dbReference type="ARBA" id="ARBA00022692"/>
    </source>
</evidence>
<dbReference type="GO" id="GO:0007268">
    <property type="term" value="P:chemical synaptic transmission"/>
    <property type="evidence" value="ECO:0007669"/>
    <property type="project" value="InterPro"/>
</dbReference>
<dbReference type="PRINTS" id="PR01059">
    <property type="entry name" value="5HT4RECEPTR"/>
</dbReference>
<accession>A0A401Q7P4</accession>
<proteinExistence type="inferred from homology"/>
<comment type="function">
    <text evidence="15">G-protein coupled receptor for 5-hydroxytryptamine (serotonin), a biogenic hormone that functions as a neurotransmitter, a hormone and a mitogen. Ligand binding causes a conformation change that triggers signaling via guanine nucleotide-binding proteins (G proteins) and modulates the activity of downstream effectors. HTR4 is coupled to G(s) G alpha proteins and mediates activation of adenylate cyclase activity.</text>
</comment>
<dbReference type="GO" id="GO:0032098">
    <property type="term" value="P:regulation of appetite"/>
    <property type="evidence" value="ECO:0007669"/>
    <property type="project" value="InterPro"/>
</dbReference>
<keyword evidence="6" id="KW-0967">Endosome</keyword>
<dbReference type="SMART" id="SM01381">
    <property type="entry name" value="7TM_GPCR_Srsx"/>
    <property type="match status" value="1"/>
</dbReference>
<feature type="transmembrane region" description="Helical" evidence="18">
    <location>
        <begin position="193"/>
        <end position="216"/>
    </location>
</feature>
<dbReference type="GO" id="GO:0043410">
    <property type="term" value="P:positive regulation of MAPK cascade"/>
    <property type="evidence" value="ECO:0007669"/>
    <property type="project" value="TreeGrafter"/>
</dbReference>
<keyword evidence="9 18" id="KW-0472">Membrane</keyword>
<feature type="transmembrane region" description="Helical" evidence="18">
    <location>
        <begin position="298"/>
        <end position="317"/>
    </location>
</feature>
<dbReference type="STRING" id="75743.A0A401Q7P4"/>
<keyword evidence="21" id="KW-1185">Reference proteome</keyword>
<evidence type="ECO:0000313" key="21">
    <source>
        <dbReference type="Proteomes" id="UP000288216"/>
    </source>
</evidence>
<dbReference type="GO" id="GO:0004993">
    <property type="term" value="F:G protein-coupled serotonin receptor activity"/>
    <property type="evidence" value="ECO:0007669"/>
    <property type="project" value="InterPro"/>
</dbReference>
<dbReference type="PANTHER" id="PTHR24248:SF66">
    <property type="entry name" value="OCTOPAMINE RECEPTOR BETA-3R"/>
    <property type="match status" value="1"/>
</dbReference>
<feature type="transmembrane region" description="Helical" evidence="18">
    <location>
        <begin position="70"/>
        <end position="91"/>
    </location>
</feature>
<dbReference type="InterPro" id="IPR017452">
    <property type="entry name" value="GPCR_Rhodpsn_7TM"/>
</dbReference>
<evidence type="ECO:0000256" key="13">
    <source>
        <dbReference type="ARBA" id="ARBA00023224"/>
    </source>
</evidence>
<dbReference type="InterPro" id="IPR000276">
    <property type="entry name" value="GPCR_Rhodpsn"/>
</dbReference>
<evidence type="ECO:0000256" key="11">
    <source>
        <dbReference type="ARBA" id="ARBA00023170"/>
    </source>
</evidence>
<evidence type="ECO:0000313" key="20">
    <source>
        <dbReference type="EMBL" id="GCB81415.1"/>
    </source>
</evidence>
<protein>
    <recommendedName>
        <fullName evidence="3">5-hydroxytryptamine receptor 4</fullName>
    </recommendedName>
    <alternativeName>
        <fullName evidence="14">Serotonin receptor 4</fullName>
    </alternativeName>
</protein>
<gene>
    <name evidence="20" type="ORF">scyTo_0021391</name>
</gene>
<sequence length="357" mass="39625">MENISSSFNVTSPPGWRTAGQCLSSTGTSAVKPGLYIFITVIMIATMVGNCLVVLAIFYFKKLRSITNAFVLSLAVADFLVGIMVMPYSMIRTIEGCWHFGPIFCQIHSSLDVMFCTASILHLSCIALDRYYAVCDPLAYHCKMSPGKVVILLFVCWTVPAAISFIPIMLQLHKFSVAPDLSTKSSCVFRVNPIYAVCASVIAFYLPMFIMLAAYWKIYRAARKQAIQIGAVDNQIQGCASGFVTAHTHKQSIKRERKAAKTLGIIIGAFLVFWLPFFTANIVDPFLGYKLGRVTWEVLIWLGYSNSSLNPFLYAFFNRSFRRAFLTIISCKICAPRSLQNIDLSNSKPGAAQESVP</sequence>